<name>J3ACQ9_ACTNH</name>
<dbReference type="PATRIC" id="fig|1115803.3.peg.551"/>
<organism evidence="2 3">
    <name type="scientific">Actinomyces naeslundii (strain ATCC 12104 / DSM 43013 / CCUG 2238 / JCM 8349 / NCTC 10301 / Howell 279)</name>
    <dbReference type="NCBI Taxonomy" id="1115803"/>
    <lineage>
        <taxon>Bacteria</taxon>
        <taxon>Bacillati</taxon>
        <taxon>Actinomycetota</taxon>
        <taxon>Actinomycetes</taxon>
        <taxon>Actinomycetales</taxon>
        <taxon>Actinomycetaceae</taxon>
        <taxon>Actinomyces</taxon>
    </lineage>
</organism>
<dbReference type="Proteomes" id="UP000007814">
    <property type="component" value="Unassembled WGS sequence"/>
</dbReference>
<dbReference type="AlphaFoldDB" id="J3ACQ9"/>
<dbReference type="EMBL" id="ALJK01000045">
    <property type="protein sequence ID" value="EJN85713.1"/>
    <property type="molecule type" value="Genomic_DNA"/>
</dbReference>
<comment type="caution">
    <text evidence="2">The sequence shown here is derived from an EMBL/GenBank/DDBJ whole genome shotgun (WGS) entry which is preliminary data.</text>
</comment>
<proteinExistence type="predicted"/>
<feature type="compositionally biased region" description="Basic and acidic residues" evidence="1">
    <location>
        <begin position="117"/>
        <end position="128"/>
    </location>
</feature>
<evidence type="ECO:0000313" key="2">
    <source>
        <dbReference type="EMBL" id="EJN85713.1"/>
    </source>
</evidence>
<evidence type="ECO:0000256" key="1">
    <source>
        <dbReference type="SAM" id="MobiDB-lite"/>
    </source>
</evidence>
<dbReference type="eggNOG" id="ENOG50300SE">
    <property type="taxonomic scope" value="Bacteria"/>
</dbReference>
<accession>J3ACQ9</accession>
<reference evidence="2 3" key="1">
    <citation type="submission" date="2012-07" db="EMBL/GenBank/DDBJ databases">
        <authorList>
            <person name="Durkin A.S."/>
            <person name="McCorrison J."/>
            <person name="Torralba M."/>
            <person name="Gillis M."/>
            <person name="Methe B."/>
            <person name="Sutton G."/>
            <person name="Nelson K.E."/>
        </authorList>
    </citation>
    <scope>NUCLEOTIDE SEQUENCE [LARGE SCALE GENOMIC DNA]</scope>
    <source>
        <strain evidence="3">ATCC 12104 / DSM 43013 / CCUG 2238 / JCM 8349 / NCTC 10301 / Howell 279</strain>
    </source>
</reference>
<feature type="region of interest" description="Disordered" evidence="1">
    <location>
        <begin position="102"/>
        <end position="151"/>
    </location>
</feature>
<protein>
    <submittedName>
        <fullName evidence="2">Uncharacterized protein</fullName>
    </submittedName>
</protein>
<gene>
    <name evidence="2" type="ORF">HMPREF1129_2256</name>
</gene>
<evidence type="ECO:0000313" key="3">
    <source>
        <dbReference type="Proteomes" id="UP000007814"/>
    </source>
</evidence>
<sequence>MRNVEPRTACSGVMNGVNLRRETILRHIGPPSSPPTTEVAAKTGIMDALRQDSAHPFRPYRCYHTTRNINIELITDWLTSLDSSSQAQVVAAIELLEETRTSARSPAGGHHQGFSSQEHERADTRINGEIRASNPIRLRPETSGNPVDCWR</sequence>